<dbReference type="KEGG" id="fcj:RN605_10985"/>
<accession>A0AA96EZV7</accession>
<name>A0AA96J3V9_9FLAO</name>
<evidence type="ECO:0000313" key="3">
    <source>
        <dbReference type="Proteomes" id="UP001304515"/>
    </source>
</evidence>
<dbReference type="EMBL" id="CP134890">
    <property type="protein sequence ID" value="WNM21202.1"/>
    <property type="molecule type" value="Genomic_DNA"/>
</dbReference>
<dbReference type="AlphaFoldDB" id="A0AA96J3V9"/>
<dbReference type="Proteomes" id="UP001304515">
    <property type="component" value="Chromosome"/>
</dbReference>
<proteinExistence type="predicted"/>
<evidence type="ECO:0000313" key="2">
    <source>
        <dbReference type="EMBL" id="WNM21202.1"/>
    </source>
</evidence>
<keyword evidence="3" id="KW-1185">Reference proteome</keyword>
<protein>
    <submittedName>
        <fullName evidence="1">Uncharacterized protein</fullName>
    </submittedName>
</protein>
<organism evidence="1">
    <name type="scientific">Flavobacterium capsici</name>
    <dbReference type="NCBI Taxonomy" id="3075618"/>
    <lineage>
        <taxon>Bacteria</taxon>
        <taxon>Pseudomonadati</taxon>
        <taxon>Bacteroidota</taxon>
        <taxon>Flavobacteriia</taxon>
        <taxon>Flavobacteriales</taxon>
        <taxon>Flavobacteriaceae</taxon>
        <taxon>Flavobacterium</taxon>
    </lineage>
</organism>
<dbReference type="RefSeq" id="WP_313324775.1">
    <property type="nucleotide sequence ID" value="NZ_CP134878.1"/>
</dbReference>
<sequence length="172" mass="19760">MKKLLLILIAFSLSYCSCKKKSVSKSSSFTIESPCPGDGNCSIKIEKNKNLEIKNDELGKIYYELKDNSSTSVIHYQYKRNVEEGLQDGQHIEEIIFEIDNNSKEINLENKYLQNTKMLFGRHCYCKGQAGYFKIDEGSLQLENKENTIHFNLTYKTDKVPQLSNNIIATIK</sequence>
<accession>A0AA96J3V9</accession>
<dbReference type="EMBL" id="CP134878">
    <property type="protein sequence ID" value="WNM19813.1"/>
    <property type="molecule type" value="Genomic_DNA"/>
</dbReference>
<reference evidence="1 3" key="1">
    <citation type="submission" date="2023-09" db="EMBL/GenBank/DDBJ databases">
        <title>Flavobacterium sp. a novel bacteria isolate from Pepper rhizosphere.</title>
        <authorList>
            <person name="Peng Y."/>
            <person name="Lee J."/>
        </authorList>
    </citation>
    <scope>NUCLEOTIDE SEQUENCE</scope>
    <source>
        <strain evidence="1">PMR2A8</strain>
        <strain evidence="2 3">PMTSA4</strain>
    </source>
</reference>
<evidence type="ECO:0000313" key="1">
    <source>
        <dbReference type="EMBL" id="WNM19813.1"/>
    </source>
</evidence>
<gene>
    <name evidence="2" type="ORF">RN605_10985</name>
    <name evidence="1" type="ORF">RN608_03815</name>
</gene>